<dbReference type="PANTHER" id="PTHR13481">
    <property type="entry name" value="SREBP REGULATING GENE PROTEIN"/>
    <property type="match status" value="1"/>
</dbReference>
<evidence type="ECO:0000256" key="4">
    <source>
        <dbReference type="ARBA" id="ARBA00023034"/>
    </source>
</evidence>
<keyword evidence="5 9" id="KW-0472">Membrane</keyword>
<keyword evidence="3 9" id="KW-1133">Transmembrane helix</keyword>
<dbReference type="InterPro" id="IPR019352">
    <property type="entry name" value="SPRING1"/>
</dbReference>
<evidence type="ECO:0000256" key="7">
    <source>
        <dbReference type="ARBA" id="ARBA00023461"/>
    </source>
</evidence>
<dbReference type="Proteomes" id="UP001187531">
    <property type="component" value="Unassembled WGS sequence"/>
</dbReference>
<keyword evidence="4" id="KW-0333">Golgi apparatus</keyword>
<evidence type="ECO:0000256" key="5">
    <source>
        <dbReference type="ARBA" id="ARBA00023136"/>
    </source>
</evidence>
<comment type="caution">
    <text evidence="10">The sequence shown here is derived from an EMBL/GenBank/DDBJ whole genome shotgun (WGS) entry which is preliminary data.</text>
</comment>
<comment type="subcellular location">
    <subcellularLocation>
        <location evidence="1">Golgi apparatus membrane</location>
        <topology evidence="1">Single-pass membrane protein</topology>
    </subcellularLocation>
</comment>
<evidence type="ECO:0000256" key="2">
    <source>
        <dbReference type="ARBA" id="ARBA00022692"/>
    </source>
</evidence>
<evidence type="ECO:0000313" key="10">
    <source>
        <dbReference type="EMBL" id="KAK2714678.1"/>
    </source>
</evidence>
<dbReference type="GO" id="GO:2000640">
    <property type="term" value="P:positive regulation of SREBP signaling pathway"/>
    <property type="evidence" value="ECO:0007669"/>
    <property type="project" value="InterPro"/>
</dbReference>
<evidence type="ECO:0000256" key="8">
    <source>
        <dbReference type="ARBA" id="ARBA00023485"/>
    </source>
</evidence>
<keyword evidence="11" id="KW-1185">Reference proteome</keyword>
<gene>
    <name evidence="10" type="ORF">QYM36_009040</name>
</gene>
<feature type="transmembrane region" description="Helical" evidence="9">
    <location>
        <begin position="34"/>
        <end position="53"/>
    </location>
</feature>
<evidence type="ECO:0000256" key="9">
    <source>
        <dbReference type="SAM" id="Phobius"/>
    </source>
</evidence>
<organism evidence="10 11">
    <name type="scientific">Artemia franciscana</name>
    <name type="common">Brine shrimp</name>
    <name type="synonym">Artemia sanfranciscana</name>
    <dbReference type="NCBI Taxonomy" id="6661"/>
    <lineage>
        <taxon>Eukaryota</taxon>
        <taxon>Metazoa</taxon>
        <taxon>Ecdysozoa</taxon>
        <taxon>Arthropoda</taxon>
        <taxon>Crustacea</taxon>
        <taxon>Branchiopoda</taxon>
        <taxon>Anostraca</taxon>
        <taxon>Artemiidae</taxon>
        <taxon>Artemia</taxon>
    </lineage>
</organism>
<keyword evidence="6" id="KW-0325">Glycoprotein</keyword>
<dbReference type="AlphaFoldDB" id="A0AA88HT54"/>
<evidence type="ECO:0000256" key="1">
    <source>
        <dbReference type="ARBA" id="ARBA00004194"/>
    </source>
</evidence>
<proteinExistence type="inferred from homology"/>
<dbReference type="PANTHER" id="PTHR13481:SF0">
    <property type="entry name" value="SREBP REGULATING GENE PROTEIN"/>
    <property type="match status" value="1"/>
</dbReference>
<comment type="similarity">
    <text evidence="7">Belongs to the SPRING family.</text>
</comment>
<protein>
    <recommendedName>
        <fullName evidence="8">SREBP regulating gene protein</fullName>
    </recommendedName>
</protein>
<evidence type="ECO:0000256" key="6">
    <source>
        <dbReference type="ARBA" id="ARBA00023180"/>
    </source>
</evidence>
<reference evidence="10" key="1">
    <citation type="submission" date="2023-07" db="EMBL/GenBank/DDBJ databases">
        <title>Chromosome-level genome assembly of Artemia franciscana.</title>
        <authorList>
            <person name="Jo E."/>
        </authorList>
    </citation>
    <scope>NUCLEOTIDE SEQUENCE</scope>
    <source>
        <tissue evidence="10">Whole body</tissue>
    </source>
</reference>
<name>A0AA88HT54_ARTSF</name>
<dbReference type="GO" id="GO:0000139">
    <property type="term" value="C:Golgi membrane"/>
    <property type="evidence" value="ECO:0007669"/>
    <property type="project" value="UniProtKB-SubCell"/>
</dbReference>
<sequence>QNSKNGSKSKHAWPVFLVLKSMLKAICRLIRSRTFLAVTFGSSFTYCILALLFKDSDITVESDYEIEGIPGGRRPLDHSFLYSASENATDDSPPSSCRNTVQGKVLIADDRGFVCPRSEMLVNGCCQLASKKYSCDSCTTNGCCSIYEMCVSCCLRPDKREILQKSLGTERSNGMNVLWAAAVDIFEFCRTICRTSSRSVFHENTYRNPRAKHCFGESPPVLETEAAPVVSRNDNENL</sequence>
<dbReference type="Pfam" id="PF10218">
    <property type="entry name" value="SPRING1"/>
    <property type="match status" value="1"/>
</dbReference>
<accession>A0AA88HT54</accession>
<dbReference type="EMBL" id="JAVRJZ010000013">
    <property type="protein sequence ID" value="KAK2714678.1"/>
    <property type="molecule type" value="Genomic_DNA"/>
</dbReference>
<feature type="non-terminal residue" evidence="10">
    <location>
        <position position="1"/>
    </location>
</feature>
<keyword evidence="2 9" id="KW-0812">Transmembrane</keyword>
<evidence type="ECO:0000256" key="3">
    <source>
        <dbReference type="ARBA" id="ARBA00022989"/>
    </source>
</evidence>
<evidence type="ECO:0000313" key="11">
    <source>
        <dbReference type="Proteomes" id="UP001187531"/>
    </source>
</evidence>